<dbReference type="Proteomes" id="UP000010074">
    <property type="component" value="Chromosome"/>
</dbReference>
<feature type="transmembrane region" description="Helical" evidence="5">
    <location>
        <begin position="42"/>
        <end position="61"/>
    </location>
</feature>
<dbReference type="Gene3D" id="1.10.3080.10">
    <property type="entry name" value="Clc chloride channel"/>
    <property type="match status" value="1"/>
</dbReference>
<keyword evidence="2 5" id="KW-0812">Transmembrane</keyword>
<dbReference type="AlphaFoldDB" id="K7ZFT8"/>
<evidence type="ECO:0000256" key="2">
    <source>
        <dbReference type="ARBA" id="ARBA00022692"/>
    </source>
</evidence>
<feature type="transmembrane region" description="Helical" evidence="5">
    <location>
        <begin position="203"/>
        <end position="234"/>
    </location>
</feature>
<dbReference type="PANTHER" id="PTHR43427">
    <property type="entry name" value="CHLORIDE CHANNEL PROTEIN CLC-E"/>
    <property type="match status" value="1"/>
</dbReference>
<dbReference type="PANTHER" id="PTHR43427:SF12">
    <property type="entry name" value="CHLORIDE TRANSPORTER"/>
    <property type="match status" value="1"/>
</dbReference>
<dbReference type="PRINTS" id="PR00762">
    <property type="entry name" value="CLCHANNEL"/>
</dbReference>
<feature type="transmembrane region" description="Helical" evidence="5">
    <location>
        <begin position="246"/>
        <end position="262"/>
    </location>
</feature>
<dbReference type="PATRIC" id="fig|1069642.3.peg.2112"/>
<name>K7ZFT8_BDEBC</name>
<evidence type="ECO:0000313" key="6">
    <source>
        <dbReference type="EMBL" id="AFY01822.1"/>
    </source>
</evidence>
<evidence type="ECO:0000256" key="4">
    <source>
        <dbReference type="ARBA" id="ARBA00023136"/>
    </source>
</evidence>
<organism evidence="6 7">
    <name type="scientific">Bdellovibrio bacteriovorus str. Tiberius</name>
    <dbReference type="NCBI Taxonomy" id="1069642"/>
    <lineage>
        <taxon>Bacteria</taxon>
        <taxon>Pseudomonadati</taxon>
        <taxon>Bdellovibrionota</taxon>
        <taxon>Bdellovibrionia</taxon>
        <taxon>Bdellovibrionales</taxon>
        <taxon>Pseudobdellovibrionaceae</taxon>
        <taxon>Bdellovibrio</taxon>
    </lineage>
</organism>
<feature type="transmembrane region" description="Helical" evidence="5">
    <location>
        <begin position="135"/>
        <end position="158"/>
    </location>
</feature>
<evidence type="ECO:0000256" key="5">
    <source>
        <dbReference type="SAM" id="Phobius"/>
    </source>
</evidence>
<feature type="transmembrane region" description="Helical" evidence="5">
    <location>
        <begin position="368"/>
        <end position="386"/>
    </location>
</feature>
<reference evidence="6 7" key="1">
    <citation type="journal article" date="2012" name="BMC Genomics">
        <title>Genome analysis of a simultaneously predatory and prey-independent, novel Bdellovibrio bacteriovorus from the River Tiber, supports in silico predictions of both ancient and recent lateral gene transfer from diverse bacteria.</title>
        <authorList>
            <person name="Hobley L."/>
            <person name="Lerner T.R."/>
            <person name="Williams L.E."/>
            <person name="Lambert C."/>
            <person name="Till R."/>
            <person name="Milner D.S."/>
            <person name="Basford S.M."/>
            <person name="Capeness M.J."/>
            <person name="Fenton A.K."/>
            <person name="Atterbury R.J."/>
            <person name="Harris M.A."/>
            <person name="Sockett R.E."/>
        </authorList>
    </citation>
    <scope>NUCLEOTIDE SEQUENCE [LARGE SCALE GENOMIC DNA]</scope>
    <source>
        <strain evidence="6 7">Tiberius</strain>
    </source>
</reference>
<sequence>MMGLQFKRLILSACVGVMAGAAAAVFLITLNAATLWRESHPWLIWLLPLGGAVIGFGYYRYGRESEKGTGLILEQIHDPSNILPLRMAPMVLLGTLLTHLFGGSAGREGTAVQMGATLADQLNRLVKTTADDRKALLIAGAGAGFSAAIGAPLAGALFGLEVIQVGRLRLFALAECLVASFVAFYVCRILGAPHSVFGPVGDVSYSALGFVAVFGAGLVFGLAANVFMCFTHFIELLQKKFVKHPVLKPVVGGVLLVGLYHLEGSFRFVGLGISEIQSYFASAASLADPVYKTIFTGLTVGSGFKGGEFIPLVFIGSGLGSALSVVLPLSVAMLSALGFAAVFGAAANTPLACAVMACEIFGWNIAPYAFLACVVAYFVSGHLGIYKNQKIVRSKRDQLLWVFRRK</sequence>
<dbReference type="Pfam" id="PF00654">
    <property type="entry name" value="Voltage_CLC"/>
    <property type="match status" value="1"/>
</dbReference>
<dbReference type="InterPro" id="IPR050368">
    <property type="entry name" value="ClC-type_chloride_channel"/>
</dbReference>
<accession>K7ZFT8</accession>
<keyword evidence="4 5" id="KW-0472">Membrane</keyword>
<feature type="transmembrane region" description="Helical" evidence="5">
    <location>
        <begin position="170"/>
        <end position="191"/>
    </location>
</feature>
<evidence type="ECO:0000313" key="7">
    <source>
        <dbReference type="Proteomes" id="UP000010074"/>
    </source>
</evidence>
<gene>
    <name evidence="6" type="primary">eriC2</name>
    <name evidence="6" type="ORF">Bdt_2137</name>
</gene>
<comment type="subcellular location">
    <subcellularLocation>
        <location evidence="1">Membrane</location>
        <topology evidence="1">Multi-pass membrane protein</topology>
    </subcellularLocation>
</comment>
<feature type="transmembrane region" description="Helical" evidence="5">
    <location>
        <begin position="82"/>
        <end position="101"/>
    </location>
</feature>
<keyword evidence="3 5" id="KW-1133">Transmembrane helix</keyword>
<dbReference type="InterPro" id="IPR014743">
    <property type="entry name" value="Cl-channel_core"/>
</dbReference>
<proteinExistence type="predicted"/>
<protein>
    <submittedName>
        <fullName evidence="6">Voltage-gated chloride channel family protein</fullName>
    </submittedName>
</protein>
<dbReference type="STRING" id="1069642.Bdt_2137"/>
<evidence type="ECO:0000256" key="1">
    <source>
        <dbReference type="ARBA" id="ARBA00004141"/>
    </source>
</evidence>
<dbReference type="InterPro" id="IPR001807">
    <property type="entry name" value="ClC"/>
</dbReference>
<dbReference type="HOGENOM" id="CLU_015263_1_1_7"/>
<evidence type="ECO:0000256" key="3">
    <source>
        <dbReference type="ARBA" id="ARBA00022989"/>
    </source>
</evidence>
<dbReference type="SUPFAM" id="SSF81340">
    <property type="entry name" value="Clc chloride channel"/>
    <property type="match status" value="1"/>
</dbReference>
<dbReference type="KEGG" id="bbat:Bdt_2137"/>
<dbReference type="GO" id="GO:0016020">
    <property type="term" value="C:membrane"/>
    <property type="evidence" value="ECO:0007669"/>
    <property type="project" value="UniProtKB-SubCell"/>
</dbReference>
<dbReference type="GO" id="GO:0015108">
    <property type="term" value="F:chloride transmembrane transporter activity"/>
    <property type="evidence" value="ECO:0007669"/>
    <property type="project" value="InterPro"/>
</dbReference>
<dbReference type="EMBL" id="CP002930">
    <property type="protein sequence ID" value="AFY01822.1"/>
    <property type="molecule type" value="Genomic_DNA"/>
</dbReference>